<evidence type="ECO:0000313" key="4">
    <source>
        <dbReference type="Proteomes" id="UP000027920"/>
    </source>
</evidence>
<dbReference type="InterPro" id="IPR056632">
    <property type="entry name" value="DUF7730"/>
</dbReference>
<gene>
    <name evidence="3" type="ORF">A1O9_00628</name>
</gene>
<dbReference type="EMBL" id="AMGV01000001">
    <property type="protein sequence ID" value="KEF62655.1"/>
    <property type="molecule type" value="Genomic_DNA"/>
</dbReference>
<feature type="region of interest" description="Disordered" evidence="1">
    <location>
        <begin position="1"/>
        <end position="27"/>
    </location>
</feature>
<evidence type="ECO:0000256" key="1">
    <source>
        <dbReference type="SAM" id="MobiDB-lite"/>
    </source>
</evidence>
<name>A0A072Q415_9EURO</name>
<dbReference type="GeneID" id="25275579"/>
<dbReference type="PANTHER" id="PTHR42085:SF2">
    <property type="entry name" value="F-BOX DOMAIN-CONTAINING PROTEIN"/>
    <property type="match status" value="1"/>
</dbReference>
<dbReference type="STRING" id="1182545.A0A072Q415"/>
<dbReference type="AlphaFoldDB" id="A0A072Q415"/>
<dbReference type="Pfam" id="PF24864">
    <property type="entry name" value="DUF7730"/>
    <property type="match status" value="1"/>
</dbReference>
<dbReference type="PANTHER" id="PTHR42085">
    <property type="entry name" value="F-BOX DOMAIN-CONTAINING PROTEIN"/>
    <property type="match status" value="1"/>
</dbReference>
<protein>
    <recommendedName>
        <fullName evidence="2">DUF7730 domain-containing protein</fullName>
    </recommendedName>
</protein>
<keyword evidence="4" id="KW-1185">Reference proteome</keyword>
<feature type="domain" description="DUF7730" evidence="2">
    <location>
        <begin position="34"/>
        <end position="168"/>
    </location>
</feature>
<evidence type="ECO:0000313" key="3">
    <source>
        <dbReference type="EMBL" id="KEF62655.1"/>
    </source>
</evidence>
<organism evidence="3 4">
    <name type="scientific">Exophiala aquamarina CBS 119918</name>
    <dbReference type="NCBI Taxonomy" id="1182545"/>
    <lineage>
        <taxon>Eukaryota</taxon>
        <taxon>Fungi</taxon>
        <taxon>Dikarya</taxon>
        <taxon>Ascomycota</taxon>
        <taxon>Pezizomycotina</taxon>
        <taxon>Eurotiomycetes</taxon>
        <taxon>Chaetothyriomycetidae</taxon>
        <taxon>Chaetothyriales</taxon>
        <taxon>Herpotrichiellaceae</taxon>
        <taxon>Exophiala</taxon>
    </lineage>
</organism>
<feature type="compositionally biased region" description="Polar residues" evidence="1">
    <location>
        <begin position="1"/>
        <end position="11"/>
    </location>
</feature>
<comment type="caution">
    <text evidence="3">The sequence shown here is derived from an EMBL/GenBank/DDBJ whole genome shotgun (WGS) entry which is preliminary data.</text>
</comment>
<proteinExistence type="predicted"/>
<reference evidence="3 4" key="1">
    <citation type="submission" date="2013-03" db="EMBL/GenBank/DDBJ databases">
        <title>The Genome Sequence of Exophiala aquamarina CBS 119918.</title>
        <authorList>
            <consortium name="The Broad Institute Genomics Platform"/>
            <person name="Cuomo C."/>
            <person name="de Hoog S."/>
            <person name="Gorbushina A."/>
            <person name="Walker B."/>
            <person name="Young S.K."/>
            <person name="Zeng Q."/>
            <person name="Gargeya S."/>
            <person name="Fitzgerald M."/>
            <person name="Haas B."/>
            <person name="Abouelleil A."/>
            <person name="Allen A.W."/>
            <person name="Alvarado L."/>
            <person name="Arachchi H.M."/>
            <person name="Berlin A.M."/>
            <person name="Chapman S.B."/>
            <person name="Gainer-Dewar J."/>
            <person name="Goldberg J."/>
            <person name="Griggs A."/>
            <person name="Gujja S."/>
            <person name="Hansen M."/>
            <person name="Howarth C."/>
            <person name="Imamovic A."/>
            <person name="Ireland A."/>
            <person name="Larimer J."/>
            <person name="McCowan C."/>
            <person name="Murphy C."/>
            <person name="Pearson M."/>
            <person name="Poon T.W."/>
            <person name="Priest M."/>
            <person name="Roberts A."/>
            <person name="Saif S."/>
            <person name="Shea T."/>
            <person name="Sisk P."/>
            <person name="Sykes S."/>
            <person name="Wortman J."/>
            <person name="Nusbaum C."/>
            <person name="Birren B."/>
        </authorList>
    </citation>
    <scope>NUCLEOTIDE SEQUENCE [LARGE SCALE GENOMIC DNA]</scope>
    <source>
        <strain evidence="3 4">CBS 119918</strain>
    </source>
</reference>
<dbReference type="OrthoDB" id="4119945at2759"/>
<sequence length="302" mass="33799">MNPTSTPLATSKTEESPRPHRPRDDGDVDVLHLLTLPTEIRITLYQHLFSCPHPIKIESSHEEHAYDFDQKETTDTTTRVIPWTLRRPNIPRDGLSAQFLAVCQTVRAEGTPYLYSTNTFDCSSRSALPVLLQHLSPSTSSLIQHVILDWEQLQDFAWSLAKPSQVAATAGLQVLDLATWRTRVLGGSSVHWGNVKAWERELCHAALDICARHPLLHSVLQRPFHRSKRAVDTAGIPRTTHRVKWRFVTEEASVAGASSGNFEYESERVLNLQHELALLGPVATTAEHTDNMPSAQGVLDPF</sequence>
<dbReference type="RefSeq" id="XP_013265245.1">
    <property type="nucleotide sequence ID" value="XM_013409791.1"/>
</dbReference>
<dbReference type="HOGENOM" id="CLU_060560_0_0_1"/>
<dbReference type="Proteomes" id="UP000027920">
    <property type="component" value="Unassembled WGS sequence"/>
</dbReference>
<dbReference type="InterPro" id="IPR038883">
    <property type="entry name" value="AN11006-like"/>
</dbReference>
<dbReference type="VEuPathDB" id="FungiDB:A1O9_00628"/>
<accession>A0A072Q415</accession>
<feature type="compositionally biased region" description="Basic and acidic residues" evidence="1">
    <location>
        <begin position="12"/>
        <end position="25"/>
    </location>
</feature>
<evidence type="ECO:0000259" key="2">
    <source>
        <dbReference type="Pfam" id="PF24864"/>
    </source>
</evidence>